<evidence type="ECO:0000256" key="8">
    <source>
        <dbReference type="ARBA" id="ARBA00022840"/>
    </source>
</evidence>
<dbReference type="EMBL" id="JACLAX010000024">
    <property type="protein sequence ID" value="MBC2670649.1"/>
    <property type="molecule type" value="Genomic_DNA"/>
</dbReference>
<keyword evidence="8" id="KW-0067">ATP-binding</keyword>
<keyword evidence="4" id="KW-0963">Cytoplasm</keyword>
<comment type="similarity">
    <text evidence="2">Belongs to the TsaE family.</text>
</comment>
<dbReference type="GO" id="GO:0005737">
    <property type="term" value="C:cytoplasm"/>
    <property type="evidence" value="ECO:0007669"/>
    <property type="project" value="UniProtKB-SubCell"/>
</dbReference>
<gene>
    <name evidence="11" type="primary">tsaE</name>
    <name evidence="11" type="ORF">H7F53_15970</name>
</gene>
<evidence type="ECO:0000256" key="3">
    <source>
        <dbReference type="ARBA" id="ARBA00019010"/>
    </source>
</evidence>
<evidence type="ECO:0000256" key="7">
    <source>
        <dbReference type="ARBA" id="ARBA00022741"/>
    </source>
</evidence>
<dbReference type="NCBIfam" id="TIGR00150">
    <property type="entry name" value="T6A_YjeE"/>
    <property type="match status" value="1"/>
</dbReference>
<organism evidence="11 12">
    <name type="scientific">Novosphingobium piscinae</name>
    <dbReference type="NCBI Taxonomy" id="1507448"/>
    <lineage>
        <taxon>Bacteria</taxon>
        <taxon>Pseudomonadati</taxon>
        <taxon>Pseudomonadota</taxon>
        <taxon>Alphaproteobacteria</taxon>
        <taxon>Sphingomonadales</taxon>
        <taxon>Sphingomonadaceae</taxon>
        <taxon>Novosphingobium</taxon>
    </lineage>
</organism>
<evidence type="ECO:0000256" key="6">
    <source>
        <dbReference type="ARBA" id="ARBA00022723"/>
    </source>
</evidence>
<evidence type="ECO:0000313" key="11">
    <source>
        <dbReference type="EMBL" id="MBC2670649.1"/>
    </source>
</evidence>
<dbReference type="AlphaFoldDB" id="A0A7X1KRC6"/>
<dbReference type="CDD" id="cd02019">
    <property type="entry name" value="NK"/>
    <property type="match status" value="1"/>
</dbReference>
<evidence type="ECO:0000256" key="5">
    <source>
        <dbReference type="ARBA" id="ARBA00022694"/>
    </source>
</evidence>
<dbReference type="PANTHER" id="PTHR33540:SF2">
    <property type="entry name" value="TRNA THREONYLCARBAMOYLADENOSINE BIOSYNTHESIS PROTEIN TSAE"/>
    <property type="match status" value="1"/>
</dbReference>
<evidence type="ECO:0000256" key="9">
    <source>
        <dbReference type="ARBA" id="ARBA00022842"/>
    </source>
</evidence>
<dbReference type="InterPro" id="IPR027417">
    <property type="entry name" value="P-loop_NTPase"/>
</dbReference>
<evidence type="ECO:0000256" key="4">
    <source>
        <dbReference type="ARBA" id="ARBA00022490"/>
    </source>
</evidence>
<comment type="subcellular location">
    <subcellularLocation>
        <location evidence="1">Cytoplasm</location>
    </subcellularLocation>
</comment>
<keyword evidence="9" id="KW-0460">Magnesium</keyword>
<dbReference type="RefSeq" id="WP_185680508.1">
    <property type="nucleotide sequence ID" value="NZ_JACLAX010000024.1"/>
</dbReference>
<accession>A0A7X1KRC6</accession>
<dbReference type="Gene3D" id="3.40.50.300">
    <property type="entry name" value="P-loop containing nucleotide triphosphate hydrolases"/>
    <property type="match status" value="1"/>
</dbReference>
<dbReference type="SUPFAM" id="SSF52540">
    <property type="entry name" value="P-loop containing nucleoside triphosphate hydrolases"/>
    <property type="match status" value="1"/>
</dbReference>
<dbReference type="Pfam" id="PF02367">
    <property type="entry name" value="TsaE"/>
    <property type="match status" value="1"/>
</dbReference>
<evidence type="ECO:0000256" key="2">
    <source>
        <dbReference type="ARBA" id="ARBA00007599"/>
    </source>
</evidence>
<dbReference type="GO" id="GO:0002949">
    <property type="term" value="P:tRNA threonylcarbamoyladenosine modification"/>
    <property type="evidence" value="ECO:0007669"/>
    <property type="project" value="InterPro"/>
</dbReference>
<name>A0A7X1KRC6_9SPHN</name>
<keyword evidence="11" id="KW-0808">Transferase</keyword>
<keyword evidence="7" id="KW-0547">Nucleotide-binding</keyword>
<dbReference type="Proteomes" id="UP000551327">
    <property type="component" value="Unassembled WGS sequence"/>
</dbReference>
<dbReference type="InterPro" id="IPR003442">
    <property type="entry name" value="T6A_TsaE"/>
</dbReference>
<reference evidence="11 12" key="1">
    <citation type="submission" date="2020-08" db="EMBL/GenBank/DDBJ databases">
        <title>The genome sequence of type strain Novosphingobium piscinae KCTC 42194.</title>
        <authorList>
            <person name="Liu Y."/>
        </authorList>
    </citation>
    <scope>NUCLEOTIDE SEQUENCE [LARGE SCALE GENOMIC DNA]</scope>
    <source>
        <strain evidence="11 12">KCTC 42194</strain>
    </source>
</reference>
<sequence length="159" mass="16345">MTAPPPAAGPGSRHESLPDLAAVARFGARIAARLRPGDVVALSGGLGAGKTTLARAIIAGLGHDGEVPSPTFAIIEPYAPPATRLPLIHADFYRLTDPAEVVELGLDDYREGAALLAEWPDCAGGFGHEPGCLSILLENDGAGRIAIVEPGADWVGRLP</sequence>
<keyword evidence="12" id="KW-1185">Reference proteome</keyword>
<evidence type="ECO:0000256" key="1">
    <source>
        <dbReference type="ARBA" id="ARBA00004496"/>
    </source>
</evidence>
<dbReference type="GO" id="GO:0016740">
    <property type="term" value="F:transferase activity"/>
    <property type="evidence" value="ECO:0007669"/>
    <property type="project" value="UniProtKB-KW"/>
</dbReference>
<evidence type="ECO:0000313" key="12">
    <source>
        <dbReference type="Proteomes" id="UP000551327"/>
    </source>
</evidence>
<dbReference type="PANTHER" id="PTHR33540">
    <property type="entry name" value="TRNA THREONYLCARBAMOYLADENOSINE BIOSYNTHESIS PROTEIN TSAE"/>
    <property type="match status" value="1"/>
</dbReference>
<keyword evidence="6" id="KW-0479">Metal-binding</keyword>
<protein>
    <recommendedName>
        <fullName evidence="3">tRNA threonylcarbamoyladenosine biosynthesis protein TsaE</fullName>
    </recommendedName>
    <alternativeName>
        <fullName evidence="10">t(6)A37 threonylcarbamoyladenosine biosynthesis protein TsaE</fullName>
    </alternativeName>
</protein>
<proteinExistence type="inferred from homology"/>
<dbReference type="GO" id="GO:0046872">
    <property type="term" value="F:metal ion binding"/>
    <property type="evidence" value="ECO:0007669"/>
    <property type="project" value="UniProtKB-KW"/>
</dbReference>
<evidence type="ECO:0000256" key="10">
    <source>
        <dbReference type="ARBA" id="ARBA00032441"/>
    </source>
</evidence>
<keyword evidence="5" id="KW-0819">tRNA processing</keyword>
<dbReference type="GO" id="GO:0005524">
    <property type="term" value="F:ATP binding"/>
    <property type="evidence" value="ECO:0007669"/>
    <property type="project" value="UniProtKB-KW"/>
</dbReference>
<comment type="caution">
    <text evidence="11">The sequence shown here is derived from an EMBL/GenBank/DDBJ whole genome shotgun (WGS) entry which is preliminary data.</text>
</comment>